<protein>
    <submittedName>
        <fullName evidence="3">MCP four helix bundle domain-containing protein</fullName>
    </submittedName>
</protein>
<name>A0ABT2YIW0_9BURK</name>
<keyword evidence="1" id="KW-1133">Transmembrane helix</keyword>
<dbReference type="EMBL" id="JAJIRN010000008">
    <property type="protein sequence ID" value="MCV2369989.1"/>
    <property type="molecule type" value="Genomic_DNA"/>
</dbReference>
<comment type="caution">
    <text evidence="3">The sequence shown here is derived from an EMBL/GenBank/DDBJ whole genome shotgun (WGS) entry which is preliminary data.</text>
</comment>
<feature type="domain" description="Chemotaxis methyl-accepting receptor HlyB-like 4HB MCP" evidence="2">
    <location>
        <begin position="8"/>
        <end position="173"/>
    </location>
</feature>
<gene>
    <name evidence="3" type="ORF">LNV07_18050</name>
</gene>
<evidence type="ECO:0000259" key="2">
    <source>
        <dbReference type="Pfam" id="PF12729"/>
    </source>
</evidence>
<proteinExistence type="predicted"/>
<keyword evidence="4" id="KW-1185">Reference proteome</keyword>
<organism evidence="3 4">
    <name type="scientific">Roseateles oligotrophus</name>
    <dbReference type="NCBI Taxonomy" id="1769250"/>
    <lineage>
        <taxon>Bacteria</taxon>
        <taxon>Pseudomonadati</taxon>
        <taxon>Pseudomonadota</taxon>
        <taxon>Betaproteobacteria</taxon>
        <taxon>Burkholderiales</taxon>
        <taxon>Sphaerotilaceae</taxon>
        <taxon>Roseateles</taxon>
    </lineage>
</organism>
<dbReference type="RefSeq" id="WP_263572577.1">
    <property type="nucleotide sequence ID" value="NZ_JAJIRN010000008.1"/>
</dbReference>
<evidence type="ECO:0000313" key="3">
    <source>
        <dbReference type="EMBL" id="MCV2369989.1"/>
    </source>
</evidence>
<sequence>MNSNWYRNLSIRGKLLAGFGVIILALAALWWVADAGLRQMNLGATELGLDRYPKADQSNDMIKAALIASQSVRDVAFSNIESENREDLNLIRKSRSELQALLIRFDNNNKNAEERNMIELVKQRKGVLDEKYVGYYKLLERGKQGLGDYINNELTPADDAFVQALQTFEDYQAA</sequence>
<accession>A0ABT2YIW0</accession>
<feature type="transmembrane region" description="Helical" evidence="1">
    <location>
        <begin position="15"/>
        <end position="33"/>
    </location>
</feature>
<dbReference type="Pfam" id="PF12729">
    <property type="entry name" value="4HB_MCP_1"/>
    <property type="match status" value="1"/>
</dbReference>
<dbReference type="Proteomes" id="UP001209701">
    <property type="component" value="Unassembled WGS sequence"/>
</dbReference>
<keyword evidence="1" id="KW-0812">Transmembrane</keyword>
<evidence type="ECO:0000256" key="1">
    <source>
        <dbReference type="SAM" id="Phobius"/>
    </source>
</evidence>
<dbReference type="InterPro" id="IPR024478">
    <property type="entry name" value="HlyB_4HB_MCP"/>
</dbReference>
<reference evidence="3 4" key="1">
    <citation type="submission" date="2021-11" db="EMBL/GenBank/DDBJ databases">
        <authorList>
            <person name="Liang Q."/>
            <person name="Mou H."/>
            <person name="Liu Z."/>
        </authorList>
    </citation>
    <scope>NUCLEOTIDE SEQUENCE [LARGE SCALE GENOMIC DNA]</scope>
    <source>
        <strain evidence="3 4">CHU3</strain>
    </source>
</reference>
<keyword evidence="1" id="KW-0472">Membrane</keyword>
<evidence type="ECO:0000313" key="4">
    <source>
        <dbReference type="Proteomes" id="UP001209701"/>
    </source>
</evidence>